<comment type="caution">
    <text evidence="1">The sequence shown here is derived from an EMBL/GenBank/DDBJ whole genome shotgun (WGS) entry which is preliminary data.</text>
</comment>
<gene>
    <name evidence="1" type="ORF">PNOK_0119900</name>
</gene>
<name>A0A286UX39_9AGAM</name>
<dbReference type="InParanoid" id="A0A286UX39"/>
<sequence>MQRSTSTISVSYECDNSGMDSEICTMLGSLSLRGWSFEQEQAAKAKQLVVEDTRPQTITYSNDVESDAIMEITDVEGNVQFIDMRTSQVEPQEKGCGLLHILASHYHPSSAACGTQDPDFNLLDTILAHREAFVAFPRAHRTCSAALTDIAFALERKHNSQMPYKGDEADLDTAVALHNEAWLMSGWYST</sequence>
<keyword evidence="2" id="KW-1185">Reference proteome</keyword>
<reference evidence="1 2" key="1">
    <citation type="journal article" date="2017" name="Mol. Ecol.">
        <title>Comparative and population genomic landscape of Phellinus noxius: A hypervariable fungus causing root rot in trees.</title>
        <authorList>
            <person name="Chung C.L."/>
            <person name="Lee T.J."/>
            <person name="Akiba M."/>
            <person name="Lee H.H."/>
            <person name="Kuo T.H."/>
            <person name="Liu D."/>
            <person name="Ke H.M."/>
            <person name="Yokoi T."/>
            <person name="Roa M.B."/>
            <person name="Lu M.J."/>
            <person name="Chang Y.Y."/>
            <person name="Ann P.J."/>
            <person name="Tsai J.N."/>
            <person name="Chen C.Y."/>
            <person name="Tzean S.S."/>
            <person name="Ota Y."/>
            <person name="Hattori T."/>
            <person name="Sahashi N."/>
            <person name="Liou R.F."/>
            <person name="Kikuchi T."/>
            <person name="Tsai I.J."/>
        </authorList>
    </citation>
    <scope>NUCLEOTIDE SEQUENCE [LARGE SCALE GENOMIC DNA]</scope>
    <source>
        <strain evidence="1 2">FFPRI411160</strain>
    </source>
</reference>
<accession>A0A286UX39</accession>
<dbReference type="OrthoDB" id="2651020at2759"/>
<proteinExistence type="predicted"/>
<dbReference type="AlphaFoldDB" id="A0A286UX39"/>
<evidence type="ECO:0000313" key="1">
    <source>
        <dbReference type="EMBL" id="PAV24131.1"/>
    </source>
</evidence>
<organism evidence="1 2">
    <name type="scientific">Pyrrhoderma noxium</name>
    <dbReference type="NCBI Taxonomy" id="2282107"/>
    <lineage>
        <taxon>Eukaryota</taxon>
        <taxon>Fungi</taxon>
        <taxon>Dikarya</taxon>
        <taxon>Basidiomycota</taxon>
        <taxon>Agaricomycotina</taxon>
        <taxon>Agaricomycetes</taxon>
        <taxon>Hymenochaetales</taxon>
        <taxon>Hymenochaetaceae</taxon>
        <taxon>Pyrrhoderma</taxon>
    </lineage>
</organism>
<dbReference type="Proteomes" id="UP000217199">
    <property type="component" value="Unassembled WGS sequence"/>
</dbReference>
<protein>
    <submittedName>
        <fullName evidence="1">Uncharacterized protein</fullName>
    </submittedName>
</protein>
<dbReference type="EMBL" id="NBII01000001">
    <property type="protein sequence ID" value="PAV24131.1"/>
    <property type="molecule type" value="Genomic_DNA"/>
</dbReference>
<evidence type="ECO:0000313" key="2">
    <source>
        <dbReference type="Proteomes" id="UP000217199"/>
    </source>
</evidence>